<reference evidence="1" key="1">
    <citation type="submission" date="2024-08" db="EMBL/GenBank/DDBJ databases">
        <title>Lentilactobacillus sp. nov., isolated from tree bark.</title>
        <authorList>
            <person name="Phuengjayaem S."/>
            <person name="Tanasupawat S."/>
        </authorList>
    </citation>
    <scope>NUCLEOTIDE SEQUENCE</scope>
    <source>
        <strain evidence="1">SPB1-3</strain>
    </source>
</reference>
<dbReference type="EC" id="2.3.-.-" evidence="1"/>
<keyword evidence="1" id="KW-0808">Transferase</keyword>
<proteinExistence type="predicted"/>
<sequence length="186" mass="20827">MDLQYTIETAVPNDHHKIDEVIAKGYGNGSENHDGDEIAMVNRLREYAKYRDDFEIVVKTTSGDILGHAMMIEVTVGDNAKPFGITSIVELSVVPEYQGQGIGQQVLMEMESRARLAGYGAMSAVDFSDFFTENGYIFADNFNIHSTLSINLNANLIKLLRDGALYNKGGKVYYPLEFFKERQLEV</sequence>
<evidence type="ECO:0000313" key="1">
    <source>
        <dbReference type="EMBL" id="XFD39615.1"/>
    </source>
</evidence>
<evidence type="ECO:0000313" key="2">
    <source>
        <dbReference type="Proteomes" id="UP001149860"/>
    </source>
</evidence>
<gene>
    <name evidence="1" type="ORF">O0236_009480</name>
</gene>
<keyword evidence="2" id="KW-1185">Reference proteome</keyword>
<name>A0ACD5DF94_9LACO</name>
<protein>
    <submittedName>
        <fullName evidence="1">GNAT family N-acetyltransferase</fullName>
        <ecNumber evidence="1">2.3.-.-</ecNumber>
    </submittedName>
</protein>
<accession>A0ACD5DF94</accession>
<organism evidence="1 2">
    <name type="scientific">Lentilactobacillus terminaliae</name>
    <dbReference type="NCBI Taxonomy" id="3003483"/>
    <lineage>
        <taxon>Bacteria</taxon>
        <taxon>Bacillati</taxon>
        <taxon>Bacillota</taxon>
        <taxon>Bacilli</taxon>
        <taxon>Lactobacillales</taxon>
        <taxon>Lactobacillaceae</taxon>
        <taxon>Lentilactobacillus</taxon>
    </lineage>
</organism>
<dbReference type="EMBL" id="CP168151">
    <property type="protein sequence ID" value="XFD39615.1"/>
    <property type="molecule type" value="Genomic_DNA"/>
</dbReference>
<keyword evidence="1" id="KW-0012">Acyltransferase</keyword>
<dbReference type="Proteomes" id="UP001149860">
    <property type="component" value="Chromosome"/>
</dbReference>